<evidence type="ECO:0000256" key="4">
    <source>
        <dbReference type="ARBA" id="ARBA00023155"/>
    </source>
</evidence>
<dbReference type="PRINTS" id="PR00024">
    <property type="entry name" value="HOMEOBOX"/>
</dbReference>
<feature type="region of interest" description="Disordered" evidence="9">
    <location>
        <begin position="1"/>
        <end position="89"/>
    </location>
</feature>
<evidence type="ECO:0000256" key="1">
    <source>
        <dbReference type="ARBA" id="ARBA00004123"/>
    </source>
</evidence>
<proteinExistence type="inferred from homology"/>
<protein>
    <recommendedName>
        <fullName evidence="10">Homeobox domain-containing protein</fullName>
    </recommendedName>
</protein>
<comment type="similarity">
    <text evidence="6">Belongs to the Msh homeobox family.</text>
</comment>
<evidence type="ECO:0000256" key="6">
    <source>
        <dbReference type="ARBA" id="ARBA00038425"/>
    </source>
</evidence>
<dbReference type="InterPro" id="IPR050674">
    <property type="entry name" value="Msh_Homeobox_Regulators"/>
</dbReference>
<keyword evidence="4 7" id="KW-0371">Homeobox</keyword>
<evidence type="ECO:0000256" key="2">
    <source>
        <dbReference type="ARBA" id="ARBA00022473"/>
    </source>
</evidence>
<accession>A0A1B6CVH8</accession>
<organism evidence="11">
    <name type="scientific">Clastoptera arizonana</name>
    <name type="common">Arizona spittle bug</name>
    <dbReference type="NCBI Taxonomy" id="38151"/>
    <lineage>
        <taxon>Eukaryota</taxon>
        <taxon>Metazoa</taxon>
        <taxon>Ecdysozoa</taxon>
        <taxon>Arthropoda</taxon>
        <taxon>Hexapoda</taxon>
        <taxon>Insecta</taxon>
        <taxon>Pterygota</taxon>
        <taxon>Neoptera</taxon>
        <taxon>Paraneoptera</taxon>
        <taxon>Hemiptera</taxon>
        <taxon>Auchenorrhyncha</taxon>
        <taxon>Cercopoidea</taxon>
        <taxon>Clastopteridae</taxon>
        <taxon>Clastoptera</taxon>
    </lineage>
</organism>
<dbReference type="GO" id="GO:0005634">
    <property type="term" value="C:nucleus"/>
    <property type="evidence" value="ECO:0007669"/>
    <property type="project" value="UniProtKB-SubCell"/>
</dbReference>
<feature type="region of interest" description="Disordered" evidence="9">
    <location>
        <begin position="203"/>
        <end position="222"/>
    </location>
</feature>
<dbReference type="Pfam" id="PF00046">
    <property type="entry name" value="Homeodomain"/>
    <property type="match status" value="1"/>
</dbReference>
<dbReference type="GO" id="GO:0000981">
    <property type="term" value="F:DNA-binding transcription factor activity, RNA polymerase II-specific"/>
    <property type="evidence" value="ECO:0007669"/>
    <property type="project" value="InterPro"/>
</dbReference>
<dbReference type="PROSITE" id="PS50071">
    <property type="entry name" value="HOMEOBOX_2"/>
    <property type="match status" value="1"/>
</dbReference>
<evidence type="ECO:0000256" key="9">
    <source>
        <dbReference type="SAM" id="MobiDB-lite"/>
    </source>
</evidence>
<dbReference type="PANTHER" id="PTHR24338:SF0">
    <property type="entry name" value="MUSCLE SEGMENTATION HOMEOBOX"/>
    <property type="match status" value="1"/>
</dbReference>
<dbReference type="AlphaFoldDB" id="A0A1B6CVH8"/>
<dbReference type="InterPro" id="IPR017970">
    <property type="entry name" value="Homeobox_CS"/>
</dbReference>
<keyword evidence="3 7" id="KW-0238">DNA-binding</keyword>
<comment type="subcellular location">
    <subcellularLocation>
        <location evidence="1 7 8">Nucleus</location>
    </subcellularLocation>
</comment>
<name>A0A1B6CVH8_9HEMI</name>
<dbReference type="GO" id="GO:0000977">
    <property type="term" value="F:RNA polymerase II transcription regulatory region sequence-specific DNA binding"/>
    <property type="evidence" value="ECO:0007669"/>
    <property type="project" value="TreeGrafter"/>
</dbReference>
<evidence type="ECO:0000256" key="3">
    <source>
        <dbReference type="ARBA" id="ARBA00023125"/>
    </source>
</evidence>
<dbReference type="SUPFAM" id="SSF46689">
    <property type="entry name" value="Homeodomain-like"/>
    <property type="match status" value="1"/>
</dbReference>
<evidence type="ECO:0000256" key="5">
    <source>
        <dbReference type="ARBA" id="ARBA00023242"/>
    </source>
</evidence>
<feature type="DNA-binding region" description="Homeobox" evidence="7">
    <location>
        <begin position="233"/>
        <end position="292"/>
    </location>
</feature>
<evidence type="ECO:0000256" key="8">
    <source>
        <dbReference type="RuleBase" id="RU000682"/>
    </source>
</evidence>
<dbReference type="CDD" id="cd00086">
    <property type="entry name" value="homeodomain"/>
    <property type="match status" value="1"/>
</dbReference>
<feature type="compositionally biased region" description="Basic and acidic residues" evidence="9">
    <location>
        <begin position="23"/>
        <end position="45"/>
    </location>
</feature>
<evidence type="ECO:0000313" key="11">
    <source>
        <dbReference type="EMBL" id="JAS17506.1"/>
    </source>
</evidence>
<evidence type="ECO:0000259" key="10">
    <source>
        <dbReference type="PROSITE" id="PS50071"/>
    </source>
</evidence>
<dbReference type="InterPro" id="IPR020479">
    <property type="entry name" value="HD_metazoa"/>
</dbReference>
<feature type="compositionally biased region" description="Pro residues" evidence="9">
    <location>
        <begin position="358"/>
        <end position="369"/>
    </location>
</feature>
<keyword evidence="2" id="KW-0217">Developmental protein</keyword>
<evidence type="ECO:0000256" key="7">
    <source>
        <dbReference type="PROSITE-ProRule" id="PRU00108"/>
    </source>
</evidence>
<feature type="domain" description="Homeobox" evidence="10">
    <location>
        <begin position="231"/>
        <end position="291"/>
    </location>
</feature>
<feature type="compositionally biased region" description="Polar residues" evidence="9">
    <location>
        <begin position="204"/>
        <end position="218"/>
    </location>
</feature>
<dbReference type="PANTHER" id="PTHR24338">
    <property type="entry name" value="HOMEOBOX PROTEIN MSX"/>
    <property type="match status" value="1"/>
</dbReference>
<feature type="compositionally biased region" description="Polar residues" evidence="9">
    <location>
        <begin position="46"/>
        <end position="57"/>
    </location>
</feature>
<gene>
    <name evidence="11" type="ORF">g.5288</name>
</gene>
<dbReference type="InterPro" id="IPR009057">
    <property type="entry name" value="Homeodomain-like_sf"/>
</dbReference>
<dbReference type="SMART" id="SM00389">
    <property type="entry name" value="HOX"/>
    <property type="match status" value="1"/>
</dbReference>
<dbReference type="Gene3D" id="1.10.10.60">
    <property type="entry name" value="Homeodomain-like"/>
    <property type="match status" value="1"/>
</dbReference>
<dbReference type="InterPro" id="IPR001356">
    <property type="entry name" value="HD"/>
</dbReference>
<dbReference type="PROSITE" id="PS00027">
    <property type="entry name" value="HOMEOBOX_1"/>
    <property type="match status" value="1"/>
</dbReference>
<keyword evidence="5 7" id="KW-0539">Nucleus</keyword>
<sequence>MLEQAASMTVLKLQRIPNIPRTTKMDSTDVESPRKPSEIQHRQSENDSPASRGNGISFSVAALLADTRPLRRTPTPSAVEMGPSPILASSEEDMVMQEDEDLDLEESGLEDEGSIVDVEVCRENRSPAGSRTTPTSVSSFLQHPASGLMAARLMIGSTPVAPVRPTPFSALAAAAAAYSAGLQQPHPTSWSVHGHYPGPPVFPSFSTGLSGSPDSNNGEPPKLKCNLRKHKPNRKPRTPFTTQQLLSLEKKFREKQYLSIAERAEFSSSLHLTETQVKIWFQNRRAKAKRLQEAEIEKLKMAAVAAARPHHPLYGPAPPPHLQHYFQHHPAEALLHHPHPLSALLTGRHPMAHLMTPGLPPHSQPPPQAHPGSSPVPGNSAAGAPTPQTSLS</sequence>
<dbReference type="EMBL" id="GEDC01019792">
    <property type="protein sequence ID" value="JAS17506.1"/>
    <property type="molecule type" value="Transcribed_RNA"/>
</dbReference>
<reference evidence="11" key="1">
    <citation type="submission" date="2015-12" db="EMBL/GenBank/DDBJ databases">
        <title>De novo transcriptome assembly of four potential Pierce s Disease insect vectors from Arizona vineyards.</title>
        <authorList>
            <person name="Tassone E.E."/>
        </authorList>
    </citation>
    <scope>NUCLEOTIDE SEQUENCE</scope>
</reference>
<feature type="region of interest" description="Disordered" evidence="9">
    <location>
        <begin position="351"/>
        <end position="392"/>
    </location>
</feature>
<dbReference type="GO" id="GO:0048598">
    <property type="term" value="P:embryonic morphogenesis"/>
    <property type="evidence" value="ECO:0007669"/>
    <property type="project" value="TreeGrafter"/>
</dbReference>